<evidence type="ECO:0000259" key="1">
    <source>
        <dbReference type="SMART" id="SM00646"/>
    </source>
</evidence>
<dbReference type="Proteomes" id="UP000471082">
    <property type="component" value="Unassembled WGS sequence"/>
</dbReference>
<evidence type="ECO:0000313" key="3">
    <source>
        <dbReference type="Proteomes" id="UP000471082"/>
    </source>
</evidence>
<dbReference type="EMBL" id="JAAGYU010000066">
    <property type="protein sequence ID" value="NEL77485.1"/>
    <property type="molecule type" value="Genomic_DNA"/>
</dbReference>
<dbReference type="SUPFAM" id="SSF53187">
    <property type="entry name" value="Zn-dependent exopeptidases"/>
    <property type="match status" value="1"/>
</dbReference>
<protein>
    <recommendedName>
        <fullName evidence="1">MurNAc-LAA domain-containing protein</fullName>
    </recommendedName>
</protein>
<evidence type="ECO:0000313" key="2">
    <source>
        <dbReference type="EMBL" id="NEL77485.1"/>
    </source>
</evidence>
<dbReference type="Gene3D" id="3.40.630.40">
    <property type="entry name" value="Zn-dependent exopeptidases"/>
    <property type="match status" value="1"/>
</dbReference>
<proteinExistence type="predicted"/>
<dbReference type="RefSeq" id="WP_181388309.1">
    <property type="nucleotide sequence ID" value="NZ_CP167822.1"/>
</dbReference>
<gene>
    <name evidence="2" type="ORF">G3W61_14695</name>
</gene>
<dbReference type="AlphaFoldDB" id="A0A6P0GXD4"/>
<dbReference type="GO" id="GO:0009253">
    <property type="term" value="P:peptidoglycan catabolic process"/>
    <property type="evidence" value="ECO:0007669"/>
    <property type="project" value="InterPro"/>
</dbReference>
<accession>A0A6P0GXD4</accession>
<organism evidence="2 3">
    <name type="scientific">Xanthomonas perforans</name>
    <dbReference type="NCBI Taxonomy" id="442694"/>
    <lineage>
        <taxon>Bacteria</taxon>
        <taxon>Pseudomonadati</taxon>
        <taxon>Pseudomonadota</taxon>
        <taxon>Gammaproteobacteria</taxon>
        <taxon>Lysobacterales</taxon>
        <taxon>Lysobacteraceae</taxon>
        <taxon>Xanthomonas</taxon>
    </lineage>
</organism>
<comment type="caution">
    <text evidence="2">The sequence shown here is derived from an EMBL/GenBank/DDBJ whole genome shotgun (WGS) entry which is preliminary data.</text>
</comment>
<dbReference type="Pfam" id="PF01520">
    <property type="entry name" value="Amidase_3"/>
    <property type="match status" value="1"/>
</dbReference>
<reference evidence="2 3" key="1">
    <citation type="submission" date="2019-11" db="EMBL/GenBank/DDBJ databases">
        <title>Genome-resolved metagenomics to study the prevalence of co-infection and intraspecific heterogeneity among plant pathogen metapopulations.</title>
        <authorList>
            <person name="Newberry E."/>
            <person name="Bhandari R."/>
            <person name="Kemble J."/>
            <person name="Sikora E."/>
            <person name="Potnis N."/>
        </authorList>
    </citation>
    <scope>NUCLEOTIDE SEQUENCE [LARGE SCALE GENOMIC DNA]</scope>
    <source>
        <strain evidence="2">Xp_Tom_Tuscaloosa_18b</strain>
    </source>
</reference>
<sequence>MNARTAAKVFISTTQSPALKKKAELIRPAEDPLPLLLLAAGHGLYIKHIGTNSEWSYQRDAKNGMLEDKTTPGYATAVNSALTANGSQVNTALVRSESTAIHTPSGKPWWEVSAKYYLMDLLPDQSKIWASIPNDKTSVEREKNEDIRSRPLYGNYLKASYGLNIHTNAENSGKIRGTIGFYQPNHPFSEQSKLLTSKVVCSMKEIINSDAAYEQWDVDTAPRGEDKGENRVANYPSTIIEVGFHTNAADAIALQNTKFRTLASKGMAKGVKLYKEGKECAPFKIDSIPTVSGPIGTPFDYKINYSGNPAFPVKMYFEVVSCQSGWSCSGGTRTVNVVSSPLTFQISCTGKTTAGTFVYRRWLEDADGVKTAPVDHTYSCVPPKSKMASPVIADESIGITNS</sequence>
<feature type="domain" description="MurNAc-LAA" evidence="1">
    <location>
        <begin position="151"/>
        <end position="272"/>
    </location>
</feature>
<name>A0A6P0GXD4_XANPE</name>
<dbReference type="InterPro" id="IPR002508">
    <property type="entry name" value="MurNAc-LAA_cat"/>
</dbReference>
<dbReference type="GO" id="GO:0008745">
    <property type="term" value="F:N-acetylmuramoyl-L-alanine amidase activity"/>
    <property type="evidence" value="ECO:0007669"/>
    <property type="project" value="InterPro"/>
</dbReference>
<dbReference type="SMART" id="SM00646">
    <property type="entry name" value="Ami_3"/>
    <property type="match status" value="1"/>
</dbReference>